<evidence type="ECO:0000256" key="6">
    <source>
        <dbReference type="ARBA" id="ARBA00022840"/>
    </source>
</evidence>
<evidence type="ECO:0000313" key="12">
    <source>
        <dbReference type="Proteomes" id="UP000694545"/>
    </source>
</evidence>
<evidence type="ECO:0000256" key="3">
    <source>
        <dbReference type="ARBA" id="ARBA00022679"/>
    </source>
</evidence>
<protein>
    <recommendedName>
        <fullName evidence="1">non-specific serine/threonine protein kinase</fullName>
        <ecNumber evidence="1">2.7.11.1</ecNumber>
    </recommendedName>
</protein>
<evidence type="ECO:0000256" key="7">
    <source>
        <dbReference type="ARBA" id="ARBA00047899"/>
    </source>
</evidence>
<dbReference type="SMART" id="SM00220">
    <property type="entry name" value="S_TKc"/>
    <property type="match status" value="1"/>
</dbReference>
<dbReference type="GO" id="GO:0005634">
    <property type="term" value="C:nucleus"/>
    <property type="evidence" value="ECO:0007669"/>
    <property type="project" value="TreeGrafter"/>
</dbReference>
<keyword evidence="5" id="KW-0418">Kinase</keyword>
<dbReference type="AlphaFoldDB" id="A0A8D2L3F0"/>
<evidence type="ECO:0000256" key="8">
    <source>
        <dbReference type="ARBA" id="ARBA00048679"/>
    </source>
</evidence>
<reference evidence="11" key="1">
    <citation type="submission" date="2025-08" db="UniProtKB">
        <authorList>
            <consortium name="Ensembl"/>
        </authorList>
    </citation>
    <scope>IDENTIFICATION</scope>
</reference>
<dbReference type="GO" id="GO:0005829">
    <property type="term" value="C:cytosol"/>
    <property type="evidence" value="ECO:0007669"/>
    <property type="project" value="TreeGrafter"/>
</dbReference>
<organism evidence="11 12">
    <name type="scientific">Varanus komodoensis</name>
    <name type="common">Komodo dragon</name>
    <dbReference type="NCBI Taxonomy" id="61221"/>
    <lineage>
        <taxon>Eukaryota</taxon>
        <taxon>Metazoa</taxon>
        <taxon>Chordata</taxon>
        <taxon>Craniata</taxon>
        <taxon>Vertebrata</taxon>
        <taxon>Euteleostomi</taxon>
        <taxon>Lepidosauria</taxon>
        <taxon>Squamata</taxon>
        <taxon>Bifurcata</taxon>
        <taxon>Unidentata</taxon>
        <taxon>Episquamata</taxon>
        <taxon>Toxicofera</taxon>
        <taxon>Anguimorpha</taxon>
        <taxon>Paleoanguimorpha</taxon>
        <taxon>Varanoidea</taxon>
        <taxon>Varanidae</taxon>
        <taxon>Varanus</taxon>
    </lineage>
</organism>
<comment type="catalytic activity">
    <reaction evidence="8">
        <text>L-seryl-[protein] + ATP = O-phospho-L-seryl-[protein] + ADP + H(+)</text>
        <dbReference type="Rhea" id="RHEA:17989"/>
        <dbReference type="Rhea" id="RHEA-COMP:9863"/>
        <dbReference type="Rhea" id="RHEA-COMP:11604"/>
        <dbReference type="ChEBI" id="CHEBI:15378"/>
        <dbReference type="ChEBI" id="CHEBI:29999"/>
        <dbReference type="ChEBI" id="CHEBI:30616"/>
        <dbReference type="ChEBI" id="CHEBI:83421"/>
        <dbReference type="ChEBI" id="CHEBI:456216"/>
        <dbReference type="EC" id="2.7.11.1"/>
    </reaction>
</comment>
<dbReference type="InterPro" id="IPR017441">
    <property type="entry name" value="Protein_kinase_ATP_BS"/>
</dbReference>
<keyword evidence="3" id="KW-0808">Transferase</keyword>
<evidence type="ECO:0000256" key="4">
    <source>
        <dbReference type="ARBA" id="ARBA00022741"/>
    </source>
</evidence>
<keyword evidence="2" id="KW-0723">Serine/threonine-protein kinase</keyword>
<dbReference type="PROSITE" id="PS00107">
    <property type="entry name" value="PROTEIN_KINASE_ATP"/>
    <property type="match status" value="1"/>
</dbReference>
<evidence type="ECO:0000256" key="5">
    <source>
        <dbReference type="ARBA" id="ARBA00022777"/>
    </source>
</evidence>
<dbReference type="PANTHER" id="PTHR24346:SF51">
    <property type="entry name" value="PAS DOMAIN-CONTAINING SERINE_THREONINE-PROTEIN KINASE"/>
    <property type="match status" value="1"/>
</dbReference>
<name>A0A8D2L3F0_VARKO</name>
<dbReference type="SUPFAM" id="SSF56112">
    <property type="entry name" value="Protein kinase-like (PK-like)"/>
    <property type="match status" value="1"/>
</dbReference>
<dbReference type="OMA" id="WNNEVPR"/>
<dbReference type="GO" id="GO:0004674">
    <property type="term" value="F:protein serine/threonine kinase activity"/>
    <property type="evidence" value="ECO:0007669"/>
    <property type="project" value="UniProtKB-KW"/>
</dbReference>
<dbReference type="InterPro" id="IPR008271">
    <property type="entry name" value="Ser/Thr_kinase_AS"/>
</dbReference>
<keyword evidence="4 9" id="KW-0547">Nucleotide-binding</keyword>
<comment type="catalytic activity">
    <reaction evidence="7">
        <text>L-threonyl-[protein] + ATP = O-phospho-L-threonyl-[protein] + ADP + H(+)</text>
        <dbReference type="Rhea" id="RHEA:46608"/>
        <dbReference type="Rhea" id="RHEA-COMP:11060"/>
        <dbReference type="Rhea" id="RHEA-COMP:11605"/>
        <dbReference type="ChEBI" id="CHEBI:15378"/>
        <dbReference type="ChEBI" id="CHEBI:30013"/>
        <dbReference type="ChEBI" id="CHEBI:30616"/>
        <dbReference type="ChEBI" id="CHEBI:61977"/>
        <dbReference type="ChEBI" id="CHEBI:456216"/>
        <dbReference type="EC" id="2.7.11.1"/>
    </reaction>
</comment>
<evidence type="ECO:0000259" key="10">
    <source>
        <dbReference type="PROSITE" id="PS50011"/>
    </source>
</evidence>
<dbReference type="GO" id="GO:0035556">
    <property type="term" value="P:intracellular signal transduction"/>
    <property type="evidence" value="ECO:0007669"/>
    <property type="project" value="TreeGrafter"/>
</dbReference>
<feature type="binding site" evidence="9">
    <location>
        <position position="256"/>
    </location>
    <ligand>
        <name>ATP</name>
        <dbReference type="ChEBI" id="CHEBI:30616"/>
    </ligand>
</feature>
<dbReference type="FunFam" id="3.30.200.20:FF:000346">
    <property type="entry name" value="PAS domain-containing serine/threonine-protein kinase"/>
    <property type="match status" value="1"/>
</dbReference>
<dbReference type="PANTHER" id="PTHR24346">
    <property type="entry name" value="MAP/MICROTUBULE AFFINITY-REGULATING KINASE"/>
    <property type="match status" value="1"/>
</dbReference>
<dbReference type="PROSITE" id="PS50011">
    <property type="entry name" value="PROTEIN_KINASE_DOM"/>
    <property type="match status" value="1"/>
</dbReference>
<dbReference type="Ensembl" id="ENSVKKT00000016669.1">
    <property type="protein sequence ID" value="ENSVKKP00000016274.1"/>
    <property type="gene ID" value="ENSVKKG00000011093.1"/>
</dbReference>
<evidence type="ECO:0000256" key="1">
    <source>
        <dbReference type="ARBA" id="ARBA00012513"/>
    </source>
</evidence>
<evidence type="ECO:0000313" key="11">
    <source>
        <dbReference type="Ensembl" id="ENSVKKP00000016274.1"/>
    </source>
</evidence>
<sequence>MLESSTKLQDRCTARSTYDLIQKDVDDNSLYIHKPASLHDIVKCQLATRSFGQKDTSLGSQNPISEDGLGLETNVLCDAVHISFGTPTLDELKYNTVTSTPVKLEAMLSPVATLNSDILEGSYSGNCYHRDGSQLSILFEVKRVELQDPASLFCIWVRRDLFHCQKQAAVKTHLLLSSLGSSSQTLGDVSPVSFAELIKPVPLLENSRKAEELERLKACEGDYEKKYDTFKLIGKGAFGFVWTAKCKKDLKEAVVKFIWKERVLDYCWVEDPELGTVTQEIAILRKLQHPNIIKVLDVFENQQFFQLVMEKHGTGLDLFTFIDNQPDLDEPLASYIFRQLVSAVGYLRCRNILHRDIKDENIIIAEDFTIKLIDFGSAAYLEPGKLFYTFCGTIEYCSPEVLSGNPYLGPELEMWSLGVTLYTIVFGENPFCELEETMDAVLRPPYSVSADLMDLLSELLQPFPENRATLEKVVKDPWVLQAVNLANYSWEKVFAKTGRWEGF</sequence>
<dbReference type="InterPro" id="IPR011009">
    <property type="entry name" value="Kinase-like_dom_sf"/>
</dbReference>
<dbReference type="FunFam" id="1.10.510.10:FF:000351">
    <property type="entry name" value="PAS domain-containing serine/threonine-protein kinase"/>
    <property type="match status" value="1"/>
</dbReference>
<dbReference type="GO" id="GO:0005524">
    <property type="term" value="F:ATP binding"/>
    <property type="evidence" value="ECO:0007669"/>
    <property type="project" value="UniProtKB-UniRule"/>
</dbReference>
<evidence type="ECO:0000256" key="9">
    <source>
        <dbReference type="PROSITE-ProRule" id="PRU10141"/>
    </source>
</evidence>
<dbReference type="Gene3D" id="1.10.510.10">
    <property type="entry name" value="Transferase(Phosphotransferase) domain 1"/>
    <property type="match status" value="1"/>
</dbReference>
<accession>A0A8D2L3F0</accession>
<dbReference type="PROSITE" id="PS00108">
    <property type="entry name" value="PROTEIN_KINASE_ST"/>
    <property type="match status" value="1"/>
</dbReference>
<feature type="domain" description="Protein kinase" evidence="10">
    <location>
        <begin position="227"/>
        <end position="479"/>
    </location>
</feature>
<proteinExistence type="predicted"/>
<reference evidence="11" key="2">
    <citation type="submission" date="2025-09" db="UniProtKB">
        <authorList>
            <consortium name="Ensembl"/>
        </authorList>
    </citation>
    <scope>IDENTIFICATION</scope>
</reference>
<keyword evidence="12" id="KW-1185">Reference proteome</keyword>
<dbReference type="Gene3D" id="3.30.200.20">
    <property type="entry name" value="Phosphorylase Kinase, domain 1"/>
    <property type="match status" value="1"/>
</dbReference>
<keyword evidence="6 9" id="KW-0067">ATP-binding</keyword>
<dbReference type="Proteomes" id="UP000694545">
    <property type="component" value="Unplaced"/>
</dbReference>
<evidence type="ECO:0000256" key="2">
    <source>
        <dbReference type="ARBA" id="ARBA00022527"/>
    </source>
</evidence>
<dbReference type="GO" id="GO:0045719">
    <property type="term" value="P:negative regulation of glycogen biosynthetic process"/>
    <property type="evidence" value="ECO:0007669"/>
    <property type="project" value="TreeGrafter"/>
</dbReference>
<dbReference type="InterPro" id="IPR000719">
    <property type="entry name" value="Prot_kinase_dom"/>
</dbReference>
<dbReference type="Pfam" id="PF00069">
    <property type="entry name" value="Pkinase"/>
    <property type="match status" value="1"/>
</dbReference>
<dbReference type="EC" id="2.7.11.1" evidence="1"/>